<keyword evidence="2" id="KW-1185">Reference proteome</keyword>
<name>A0A0G4EES4_VITBC</name>
<dbReference type="AlphaFoldDB" id="A0A0G4EES4"/>
<dbReference type="InParanoid" id="A0A0G4EES4"/>
<evidence type="ECO:0000313" key="2">
    <source>
        <dbReference type="Proteomes" id="UP000041254"/>
    </source>
</evidence>
<dbReference type="VEuPathDB" id="CryptoDB:Vbra_11414"/>
<organism evidence="1 2">
    <name type="scientific">Vitrella brassicaformis (strain CCMP3155)</name>
    <dbReference type="NCBI Taxonomy" id="1169540"/>
    <lineage>
        <taxon>Eukaryota</taxon>
        <taxon>Sar</taxon>
        <taxon>Alveolata</taxon>
        <taxon>Colpodellida</taxon>
        <taxon>Vitrellaceae</taxon>
        <taxon>Vitrella</taxon>
    </lineage>
</organism>
<protein>
    <submittedName>
        <fullName evidence="1">Uncharacterized protein</fullName>
    </submittedName>
</protein>
<accession>A0A0G4EES4</accession>
<gene>
    <name evidence="1" type="ORF">Vbra_11414</name>
</gene>
<sequence>MSHCPQVSCGPWRLKRPIVVPQSVPCPASSRKKRKGDVVYVRTTKPGGLHLYSVPMEMRRSDAALKIAQELLWTMKQKYWFTPNYWLTIASWDDGTDHAFRPRVAPHARRPETNTNGACTICQGWLGFSAPSDASSGPGQPMFPSVARLSMCFWLLHRPSLRMFPTTPLRPCTSQHRICTCVSPSFRHTALHCTVMYSPLMPPTRSINFPDQAPMYGPVGVPPGPRAMSPPSYQQGFWYAQG</sequence>
<evidence type="ECO:0000313" key="1">
    <source>
        <dbReference type="EMBL" id="CEL93878.1"/>
    </source>
</evidence>
<reference evidence="1 2" key="1">
    <citation type="submission" date="2014-11" db="EMBL/GenBank/DDBJ databases">
        <authorList>
            <person name="Zhu J."/>
            <person name="Qi W."/>
            <person name="Song R."/>
        </authorList>
    </citation>
    <scope>NUCLEOTIDE SEQUENCE [LARGE SCALE GENOMIC DNA]</scope>
</reference>
<dbReference type="EMBL" id="CDMY01000198">
    <property type="protein sequence ID" value="CEL93878.1"/>
    <property type="molecule type" value="Genomic_DNA"/>
</dbReference>
<proteinExistence type="predicted"/>
<dbReference type="Proteomes" id="UP000041254">
    <property type="component" value="Unassembled WGS sequence"/>
</dbReference>